<accession>A0A5B6X3U9</accession>
<dbReference type="Pfam" id="PF07250">
    <property type="entry name" value="Glyoxal_oxid_N"/>
    <property type="match status" value="1"/>
</dbReference>
<dbReference type="PANTHER" id="PTHR32208">
    <property type="entry name" value="SECRETED PROTEIN-RELATED"/>
    <property type="match status" value="1"/>
</dbReference>
<dbReference type="InterPro" id="IPR014756">
    <property type="entry name" value="Ig_E-set"/>
</dbReference>
<dbReference type="Gene3D" id="2.60.40.10">
    <property type="entry name" value="Immunoglobulins"/>
    <property type="match status" value="1"/>
</dbReference>
<dbReference type="InterPro" id="IPR013783">
    <property type="entry name" value="Ig-like_fold"/>
</dbReference>
<dbReference type="InterPro" id="IPR009880">
    <property type="entry name" value="Glyoxal_oxidase_N"/>
</dbReference>
<dbReference type="PANTHER" id="PTHR32208:SF62">
    <property type="entry name" value="OXIDASE, PUTATIVE, EXPRESSED-RELATED"/>
    <property type="match status" value="1"/>
</dbReference>
<keyword evidence="6" id="KW-1185">Reference proteome</keyword>
<evidence type="ECO:0000259" key="4">
    <source>
        <dbReference type="Pfam" id="PF09118"/>
    </source>
</evidence>
<feature type="domain" description="Galactose oxidase-like Early set" evidence="4">
    <location>
        <begin position="281"/>
        <end position="385"/>
    </location>
</feature>
<dbReference type="Pfam" id="PF09118">
    <property type="entry name" value="GO-like_E_set"/>
    <property type="match status" value="1"/>
</dbReference>
<dbReference type="CDD" id="cd02851">
    <property type="entry name" value="E_set_GO_C"/>
    <property type="match status" value="1"/>
</dbReference>
<dbReference type="Gene3D" id="2.130.10.80">
    <property type="entry name" value="Galactose oxidase/kelch, beta-propeller"/>
    <property type="match status" value="2"/>
</dbReference>
<evidence type="ECO:0000259" key="3">
    <source>
        <dbReference type="Pfam" id="PF07250"/>
    </source>
</evidence>
<dbReference type="SUPFAM" id="SSF81296">
    <property type="entry name" value="E set domains"/>
    <property type="match status" value="1"/>
</dbReference>
<reference evidence="6" key="1">
    <citation type="journal article" date="2019" name="Plant Biotechnol. J.">
        <title>Genome sequencing of the Australian wild diploid species Gossypium australe highlights disease resistance and delayed gland morphogenesis.</title>
        <authorList>
            <person name="Cai Y."/>
            <person name="Cai X."/>
            <person name="Wang Q."/>
            <person name="Wang P."/>
            <person name="Zhang Y."/>
            <person name="Cai C."/>
            <person name="Xu Y."/>
            <person name="Wang K."/>
            <person name="Zhou Z."/>
            <person name="Wang C."/>
            <person name="Geng S."/>
            <person name="Li B."/>
            <person name="Dong Q."/>
            <person name="Hou Y."/>
            <person name="Wang H."/>
            <person name="Ai P."/>
            <person name="Liu Z."/>
            <person name="Yi F."/>
            <person name="Sun M."/>
            <person name="An G."/>
            <person name="Cheng J."/>
            <person name="Zhang Y."/>
            <person name="Shi Q."/>
            <person name="Xie Y."/>
            <person name="Shi X."/>
            <person name="Chang Y."/>
            <person name="Huang F."/>
            <person name="Chen Y."/>
            <person name="Hong S."/>
            <person name="Mi L."/>
            <person name="Sun Q."/>
            <person name="Zhang L."/>
            <person name="Zhou B."/>
            <person name="Peng R."/>
            <person name="Zhang X."/>
            <person name="Liu F."/>
        </authorList>
    </citation>
    <scope>NUCLEOTIDE SEQUENCE [LARGE SCALE GENOMIC DNA]</scope>
    <source>
        <strain evidence="6">cv. PA1801</strain>
    </source>
</reference>
<evidence type="ECO:0000313" key="5">
    <source>
        <dbReference type="EMBL" id="KAA3488919.1"/>
    </source>
</evidence>
<feature type="signal peptide" evidence="2">
    <location>
        <begin position="1"/>
        <end position="18"/>
    </location>
</feature>
<dbReference type="Proteomes" id="UP000325315">
    <property type="component" value="Unassembled WGS sequence"/>
</dbReference>
<feature type="chain" id="PRO_5022917770" evidence="2">
    <location>
        <begin position="19"/>
        <end position="387"/>
    </location>
</feature>
<dbReference type="EMBL" id="SMMG02000001">
    <property type="protein sequence ID" value="KAA3488919.1"/>
    <property type="molecule type" value="Genomic_DNA"/>
</dbReference>
<protein>
    <submittedName>
        <fullName evidence="5">Galactose oxidase-like</fullName>
    </submittedName>
</protein>
<dbReference type="InterPro" id="IPR037293">
    <property type="entry name" value="Gal_Oxidase_central_sf"/>
</dbReference>
<dbReference type="InterPro" id="IPR015202">
    <property type="entry name" value="GO-like_E_set"/>
</dbReference>
<sequence length="387" mass="43234">MVIPTFIFLILLLHLLFASQPCHLILTSAADGRWQLLQTSIGISAMHMQLLRNDRVVIFDRTDFGKSNLSLPNGKCRNDLTEGALKVDCSAHSVEYDVSSNKFRALMVQTNVWCSSGAITPNGKLVQTGGFNDGERRVRVFSPCSSRDCDWQEIPNGLAARRWYATNHILPDGRLIIVGGRRQFNYEFSPINIASNTFNLPFLPVLYRPDRKIGSRFKKQNPTTIPRMYHSSATLLRDGRVLVGGSHPHAFYNFTSVLFPTELSLEAFSPAYLDSKFNDLRPKIITPKSMSGIRYNKRTNIQVVITGKVAENLVSATMLAPAFNTHSFSMNQRLLVLGNDKVTTCGNSAYNIEVTTPSTHNLAPPGFYLLFVVHQNIPSQGISVKLR</sequence>
<comment type="caution">
    <text evidence="5">The sequence shown here is derived from an EMBL/GenBank/DDBJ whole genome shotgun (WGS) entry which is preliminary data.</text>
</comment>
<dbReference type="AlphaFoldDB" id="A0A5B6X3U9"/>
<evidence type="ECO:0000313" key="6">
    <source>
        <dbReference type="Proteomes" id="UP000325315"/>
    </source>
</evidence>
<keyword evidence="1 2" id="KW-0732">Signal</keyword>
<proteinExistence type="predicted"/>
<evidence type="ECO:0000256" key="2">
    <source>
        <dbReference type="SAM" id="SignalP"/>
    </source>
</evidence>
<feature type="domain" description="Glyoxal oxidase N-terminal" evidence="3">
    <location>
        <begin position="46"/>
        <end position="203"/>
    </location>
</feature>
<organism evidence="5 6">
    <name type="scientific">Gossypium australe</name>
    <dbReference type="NCBI Taxonomy" id="47621"/>
    <lineage>
        <taxon>Eukaryota</taxon>
        <taxon>Viridiplantae</taxon>
        <taxon>Streptophyta</taxon>
        <taxon>Embryophyta</taxon>
        <taxon>Tracheophyta</taxon>
        <taxon>Spermatophyta</taxon>
        <taxon>Magnoliopsida</taxon>
        <taxon>eudicotyledons</taxon>
        <taxon>Gunneridae</taxon>
        <taxon>Pentapetalae</taxon>
        <taxon>rosids</taxon>
        <taxon>malvids</taxon>
        <taxon>Malvales</taxon>
        <taxon>Malvaceae</taxon>
        <taxon>Malvoideae</taxon>
        <taxon>Gossypium</taxon>
    </lineage>
</organism>
<dbReference type="OrthoDB" id="2019572at2759"/>
<gene>
    <name evidence="5" type="ORF">EPI10_032618</name>
</gene>
<evidence type="ECO:0000256" key="1">
    <source>
        <dbReference type="ARBA" id="ARBA00022729"/>
    </source>
</evidence>
<dbReference type="InterPro" id="IPR011043">
    <property type="entry name" value="Gal_Oxase/kelch_b-propeller"/>
</dbReference>
<name>A0A5B6X3U9_9ROSI</name>
<dbReference type="SUPFAM" id="SSF50965">
    <property type="entry name" value="Galactose oxidase, central domain"/>
    <property type="match status" value="1"/>
</dbReference>